<dbReference type="AlphaFoldDB" id="A0A4R5QGL5"/>
<comment type="caution">
    <text evidence="2">The sequence shown here is derived from an EMBL/GenBank/DDBJ whole genome shotgun (WGS) entry which is preliminary data.</text>
</comment>
<protein>
    <submittedName>
        <fullName evidence="2">DUF1264 domain-containing protein</fullName>
    </submittedName>
</protein>
<keyword evidence="3" id="KW-1185">Reference proteome</keyword>
<dbReference type="RefSeq" id="WP_133289215.1">
    <property type="nucleotide sequence ID" value="NZ_SMSJ01000015.1"/>
</dbReference>
<organism evidence="2 3">
    <name type="scientific">Dankookia rubra</name>
    <dbReference type="NCBI Taxonomy" id="1442381"/>
    <lineage>
        <taxon>Bacteria</taxon>
        <taxon>Pseudomonadati</taxon>
        <taxon>Pseudomonadota</taxon>
        <taxon>Alphaproteobacteria</taxon>
        <taxon>Acetobacterales</taxon>
        <taxon>Roseomonadaceae</taxon>
        <taxon>Dankookia</taxon>
    </lineage>
</organism>
<dbReference type="Proteomes" id="UP000295096">
    <property type="component" value="Unassembled WGS sequence"/>
</dbReference>
<accession>A0A4R5QGL5</accession>
<name>A0A4R5QGL5_9PROT</name>
<dbReference type="PROSITE" id="PS51257">
    <property type="entry name" value="PROKAR_LIPOPROTEIN"/>
    <property type="match status" value="1"/>
</dbReference>
<dbReference type="EMBL" id="SMSJ01000015">
    <property type="protein sequence ID" value="TDH62063.1"/>
    <property type="molecule type" value="Genomic_DNA"/>
</dbReference>
<evidence type="ECO:0000256" key="1">
    <source>
        <dbReference type="SAM" id="SignalP"/>
    </source>
</evidence>
<dbReference type="PANTHER" id="PTHR31360">
    <property type="match status" value="1"/>
</dbReference>
<proteinExistence type="predicted"/>
<sequence length="247" mass="26940">MPRRHLVPALLLALAGCTGSGASGPATQPPGAPETARTSALATAASALQRDAPVTNLDVYLVGFHPMRDHPEQQMEAHHFCHVVNEDLMQCALFDGNTRNANLTGIEFIIAERLFATLPPQERQYWHPHNAEILSGQLVAPGIPAAAEHALMAGKMNSYGKTWHVWDTAADSLPLGPPHLAWSFNREGEAKPGLVEARDRRMGIDTAERRRAREDLRPLAHPQHGVDLLRGRFGRPTQPIPGVEAAR</sequence>
<feature type="chain" id="PRO_5020931182" evidence="1">
    <location>
        <begin position="23"/>
        <end position="247"/>
    </location>
</feature>
<gene>
    <name evidence="2" type="ORF">E2C06_13950</name>
</gene>
<reference evidence="2 3" key="1">
    <citation type="journal article" date="2016" name="J. Microbiol.">
        <title>Dankookia rubra gen. nov., sp. nov., an alphaproteobacterium isolated from sediment of a shallow stream.</title>
        <authorList>
            <person name="Kim W.H."/>
            <person name="Kim D.H."/>
            <person name="Kang K."/>
            <person name="Ahn T.Y."/>
        </authorList>
    </citation>
    <scope>NUCLEOTIDE SEQUENCE [LARGE SCALE GENOMIC DNA]</scope>
    <source>
        <strain evidence="2 3">JCM30602</strain>
    </source>
</reference>
<dbReference type="OrthoDB" id="254168at2"/>
<feature type="signal peptide" evidence="1">
    <location>
        <begin position="1"/>
        <end position="22"/>
    </location>
</feature>
<dbReference type="Pfam" id="PF06884">
    <property type="entry name" value="DUF1264"/>
    <property type="match status" value="1"/>
</dbReference>
<dbReference type="InterPro" id="IPR010686">
    <property type="entry name" value="OBAP-like"/>
</dbReference>
<evidence type="ECO:0000313" key="3">
    <source>
        <dbReference type="Proteomes" id="UP000295096"/>
    </source>
</evidence>
<evidence type="ECO:0000313" key="2">
    <source>
        <dbReference type="EMBL" id="TDH62063.1"/>
    </source>
</evidence>
<dbReference type="PANTHER" id="PTHR31360:SF0">
    <property type="entry name" value="OIL BODY-ASSOCIATED PROTEIN 1B"/>
    <property type="match status" value="1"/>
</dbReference>
<keyword evidence="1" id="KW-0732">Signal</keyword>